<feature type="non-terminal residue" evidence="4">
    <location>
        <position position="81"/>
    </location>
</feature>
<keyword evidence="2" id="KW-0560">Oxidoreductase</keyword>
<dbReference type="SUPFAM" id="SSF56796">
    <property type="entry name" value="Dehydroquinate synthase-like"/>
    <property type="match status" value="1"/>
</dbReference>
<dbReference type="InterPro" id="IPR001670">
    <property type="entry name" value="ADH_Fe/GldA"/>
</dbReference>
<feature type="domain" description="Alcohol dehydrogenase iron-type/glycerol dehydrogenase GldA" evidence="3">
    <location>
        <begin position="8"/>
        <end position="75"/>
    </location>
</feature>
<dbReference type="EMBL" id="BART01037708">
    <property type="protein sequence ID" value="GAH10244.1"/>
    <property type="molecule type" value="Genomic_DNA"/>
</dbReference>
<comment type="caution">
    <text evidence="4">The sequence shown here is derived from an EMBL/GenBank/DDBJ whole genome shotgun (WGS) entry which is preliminary data.</text>
</comment>
<dbReference type="GO" id="GO:0004022">
    <property type="term" value="F:alcohol dehydrogenase (NAD+) activity"/>
    <property type="evidence" value="ECO:0007669"/>
    <property type="project" value="TreeGrafter"/>
</dbReference>
<sequence>MGLGNESRRKVRDEIVNAMEKKSINISIISVYGEPTPTLIDEAAAKYKSKNIDLVVGIGGGSVTDAGKAISAMIPKEDSIL</sequence>
<reference evidence="4" key="1">
    <citation type="journal article" date="2014" name="Front. Microbiol.">
        <title>High frequency of phylogenetically diverse reductive dehalogenase-homologous genes in deep subseafloor sedimentary metagenomes.</title>
        <authorList>
            <person name="Kawai M."/>
            <person name="Futagami T."/>
            <person name="Toyoda A."/>
            <person name="Takaki Y."/>
            <person name="Nishi S."/>
            <person name="Hori S."/>
            <person name="Arai W."/>
            <person name="Tsubouchi T."/>
            <person name="Morono Y."/>
            <person name="Uchiyama I."/>
            <person name="Ito T."/>
            <person name="Fujiyama A."/>
            <person name="Inagaki F."/>
            <person name="Takami H."/>
        </authorList>
    </citation>
    <scope>NUCLEOTIDE SEQUENCE</scope>
    <source>
        <strain evidence="4">Expedition CK06-06</strain>
    </source>
</reference>
<organism evidence="4">
    <name type="scientific">marine sediment metagenome</name>
    <dbReference type="NCBI Taxonomy" id="412755"/>
    <lineage>
        <taxon>unclassified sequences</taxon>
        <taxon>metagenomes</taxon>
        <taxon>ecological metagenomes</taxon>
    </lineage>
</organism>
<protein>
    <recommendedName>
        <fullName evidence="3">Alcohol dehydrogenase iron-type/glycerol dehydrogenase GldA domain-containing protein</fullName>
    </recommendedName>
</protein>
<gene>
    <name evidence="4" type="ORF">S01H4_62946</name>
</gene>
<comment type="similarity">
    <text evidence="1">Belongs to the iron-containing alcohol dehydrogenase family.</text>
</comment>
<dbReference type="InterPro" id="IPR039697">
    <property type="entry name" value="Alcohol_dehydrogenase_Fe"/>
</dbReference>
<name>X1DZA1_9ZZZZ</name>
<dbReference type="Pfam" id="PF00465">
    <property type="entry name" value="Fe-ADH"/>
    <property type="match status" value="1"/>
</dbReference>
<evidence type="ECO:0000256" key="2">
    <source>
        <dbReference type="ARBA" id="ARBA00023002"/>
    </source>
</evidence>
<dbReference type="AlphaFoldDB" id="X1DZA1"/>
<dbReference type="Gene3D" id="3.40.50.1970">
    <property type="match status" value="1"/>
</dbReference>
<evidence type="ECO:0000256" key="1">
    <source>
        <dbReference type="ARBA" id="ARBA00007358"/>
    </source>
</evidence>
<evidence type="ECO:0000313" key="4">
    <source>
        <dbReference type="EMBL" id="GAH10244.1"/>
    </source>
</evidence>
<dbReference type="GO" id="GO:0046872">
    <property type="term" value="F:metal ion binding"/>
    <property type="evidence" value="ECO:0007669"/>
    <property type="project" value="InterPro"/>
</dbReference>
<proteinExistence type="inferred from homology"/>
<accession>X1DZA1</accession>
<dbReference type="PANTHER" id="PTHR11496:SF102">
    <property type="entry name" value="ALCOHOL DEHYDROGENASE 4"/>
    <property type="match status" value="1"/>
</dbReference>
<dbReference type="PANTHER" id="PTHR11496">
    <property type="entry name" value="ALCOHOL DEHYDROGENASE"/>
    <property type="match status" value="1"/>
</dbReference>
<evidence type="ECO:0000259" key="3">
    <source>
        <dbReference type="Pfam" id="PF00465"/>
    </source>
</evidence>